<comment type="caution">
    <text evidence="1">The sequence shown here is derived from an EMBL/GenBank/DDBJ whole genome shotgun (WGS) entry which is preliminary data.</text>
</comment>
<reference evidence="1 2" key="1">
    <citation type="submission" date="2021-03" db="EMBL/GenBank/DDBJ databases">
        <title>Genomic Encyclopedia of Type Strains, Phase IV (KMG-IV): sequencing the most valuable type-strain genomes for metagenomic binning, comparative biology and taxonomic classification.</title>
        <authorList>
            <person name="Goeker M."/>
        </authorList>
    </citation>
    <scope>NUCLEOTIDE SEQUENCE [LARGE SCALE GENOMIC DNA]</scope>
    <source>
        <strain evidence="1 2">DSM 13372</strain>
    </source>
</reference>
<protein>
    <submittedName>
        <fullName evidence="1">Uncharacterized protein</fullName>
    </submittedName>
</protein>
<accession>A0ABS4QZ92</accession>
<dbReference type="Proteomes" id="UP000730739">
    <property type="component" value="Unassembled WGS sequence"/>
</dbReference>
<organism evidence="1 2">
    <name type="scientific">Sinorhizobium kostiense</name>
    <dbReference type="NCBI Taxonomy" id="76747"/>
    <lineage>
        <taxon>Bacteria</taxon>
        <taxon>Pseudomonadati</taxon>
        <taxon>Pseudomonadota</taxon>
        <taxon>Alphaproteobacteria</taxon>
        <taxon>Hyphomicrobiales</taxon>
        <taxon>Rhizobiaceae</taxon>
        <taxon>Sinorhizobium/Ensifer group</taxon>
        <taxon>Sinorhizobium</taxon>
    </lineage>
</organism>
<gene>
    <name evidence="1" type="ORF">J2Z31_001842</name>
</gene>
<sequence>METAQGIALQQSAIDRMKEALALAIASRLEEDPAAEDVVVLRDFRDGNGTLYGMTRLAQTAEALGLSPELVFRMAS</sequence>
<keyword evidence="2" id="KW-1185">Reference proteome</keyword>
<dbReference type="RefSeq" id="WP_209601564.1">
    <property type="nucleotide sequence ID" value="NZ_JAGILA010000002.1"/>
</dbReference>
<name>A0ABS4QZ92_9HYPH</name>
<dbReference type="EMBL" id="JAGILA010000002">
    <property type="protein sequence ID" value="MBP2235350.1"/>
    <property type="molecule type" value="Genomic_DNA"/>
</dbReference>
<evidence type="ECO:0000313" key="1">
    <source>
        <dbReference type="EMBL" id="MBP2235350.1"/>
    </source>
</evidence>
<proteinExistence type="predicted"/>
<evidence type="ECO:0000313" key="2">
    <source>
        <dbReference type="Proteomes" id="UP000730739"/>
    </source>
</evidence>